<feature type="compositionally biased region" description="Polar residues" evidence="1">
    <location>
        <begin position="411"/>
        <end position="428"/>
    </location>
</feature>
<keyword evidence="3" id="KW-0689">Ribosomal protein</keyword>
<feature type="region of interest" description="Disordered" evidence="1">
    <location>
        <begin position="235"/>
        <end position="270"/>
    </location>
</feature>
<dbReference type="PANTHER" id="PTHR14520:SF4">
    <property type="entry name" value="LARGE RIBOSOMAL SUBUNIT PROTEIN ML63"/>
    <property type="match status" value="1"/>
</dbReference>
<gene>
    <name evidence="3" type="ORF">Baya_14846</name>
</gene>
<evidence type="ECO:0000313" key="4">
    <source>
        <dbReference type="Proteomes" id="UP000319801"/>
    </source>
</evidence>
<dbReference type="Proteomes" id="UP000319801">
    <property type="component" value="Unassembled WGS sequence"/>
</dbReference>
<dbReference type="GO" id="GO:0005761">
    <property type="term" value="C:mitochondrial ribosome"/>
    <property type="evidence" value="ECO:0007669"/>
    <property type="project" value="InterPro"/>
</dbReference>
<dbReference type="GO" id="GO:0003735">
    <property type="term" value="F:structural constituent of ribosome"/>
    <property type="evidence" value="ECO:0007669"/>
    <property type="project" value="TreeGrafter"/>
</dbReference>
<dbReference type="Pfam" id="PF12516">
    <property type="entry name" value="DUF3719"/>
    <property type="match status" value="1"/>
</dbReference>
<dbReference type="PANTHER" id="PTHR14520">
    <property type="entry name" value="MITOCHONDRIAL RIBOSOMAL PROTEIN 63"/>
    <property type="match status" value="1"/>
</dbReference>
<dbReference type="OrthoDB" id="6019958at2759"/>
<dbReference type="EMBL" id="VCAZ01000183">
    <property type="protein sequence ID" value="TTD62563.1"/>
    <property type="molecule type" value="Genomic_DNA"/>
</dbReference>
<keyword evidence="4" id="KW-1185">Reference proteome</keyword>
<evidence type="ECO:0000259" key="2">
    <source>
        <dbReference type="Pfam" id="PF12516"/>
    </source>
</evidence>
<name>A0A556VA16_BAGYA</name>
<dbReference type="Pfam" id="PF14978">
    <property type="entry name" value="MRP-63"/>
    <property type="match status" value="1"/>
</dbReference>
<dbReference type="InterPro" id="IPR016576">
    <property type="entry name" value="Ribosomal_mL63"/>
</dbReference>
<organism evidence="3 4">
    <name type="scientific">Bagarius yarrelli</name>
    <name type="common">Goonch</name>
    <name type="synonym">Bagrus yarrelli</name>
    <dbReference type="NCBI Taxonomy" id="175774"/>
    <lineage>
        <taxon>Eukaryota</taxon>
        <taxon>Metazoa</taxon>
        <taxon>Chordata</taxon>
        <taxon>Craniata</taxon>
        <taxon>Vertebrata</taxon>
        <taxon>Euteleostomi</taxon>
        <taxon>Actinopterygii</taxon>
        <taxon>Neopterygii</taxon>
        <taxon>Teleostei</taxon>
        <taxon>Ostariophysi</taxon>
        <taxon>Siluriformes</taxon>
        <taxon>Sisoridae</taxon>
        <taxon>Sisorinae</taxon>
        <taxon>Bagarius</taxon>
    </lineage>
</organism>
<feature type="region of interest" description="Disordered" evidence="1">
    <location>
        <begin position="346"/>
        <end position="428"/>
    </location>
</feature>
<dbReference type="InterPro" id="IPR022194">
    <property type="entry name" value="DUF3719"/>
</dbReference>
<dbReference type="AlphaFoldDB" id="A0A556VA16"/>
<accession>A0A556VA16</accession>
<keyword evidence="3" id="KW-0687">Ribonucleoprotein</keyword>
<protein>
    <submittedName>
        <fullName evidence="3">Ribosomal protein 63, mitochondrial</fullName>
    </submittedName>
</protein>
<dbReference type="GO" id="GO:0032543">
    <property type="term" value="P:mitochondrial translation"/>
    <property type="evidence" value="ECO:0007669"/>
    <property type="project" value="TreeGrafter"/>
</dbReference>
<evidence type="ECO:0000313" key="3">
    <source>
        <dbReference type="EMBL" id="TTD62563.1"/>
    </source>
</evidence>
<sequence length="428" mass="49509">MFLTLALLRKGIPGRQWIGKWRRPRPVTWQMKQNTLKRLECEAQNEYWLSRPYINLEQERGHAHARRTNSWETIRQARQSIFPKHTSITKHLQHLNITRQAAGGGEAAAGRADTYTARKRRRMSSRYSRRAVKQNLHKILGKQLVCPTDEGFQWLSVFSHVSNSRTPVQRRDNELCVEGHRATLCMEVTQNSDLCGFHEDELHRVTEEQEGLLEEYLAFDWRELCGDSEDRLTLPKHCPLEQSPSPLPRPHSSSRRRPLPPRTLTPLMQSSTATNMEEVIRGTRLSDFHPATIQRVNAEITHICASMANVHLAHHPNPSIHSLHDNVYLRKDTVHTFAKNLKDAALGRNPDTHQKSHKQPILHRPPNLPPNYIRTQPVGYHHYPPTWQRHGHAPRATPAQRPATPPRQPRNSTMTRPPRPTQQLQRKS</sequence>
<feature type="domain" description="DUF3719" evidence="2">
    <location>
        <begin position="138"/>
        <end position="170"/>
    </location>
</feature>
<evidence type="ECO:0000256" key="1">
    <source>
        <dbReference type="SAM" id="MobiDB-lite"/>
    </source>
</evidence>
<proteinExistence type="predicted"/>
<reference evidence="3 4" key="1">
    <citation type="journal article" date="2019" name="Genome Biol. Evol.">
        <title>Whole-Genome Sequencing of the Giant Devil Catfish, Bagarius yarrelli.</title>
        <authorList>
            <person name="Jiang W."/>
            <person name="Lv Y."/>
            <person name="Cheng L."/>
            <person name="Yang K."/>
            <person name="Chao B."/>
            <person name="Wang X."/>
            <person name="Li Y."/>
            <person name="Pan X."/>
            <person name="You X."/>
            <person name="Zhang Y."/>
            <person name="Yang J."/>
            <person name="Li J."/>
            <person name="Zhang X."/>
            <person name="Liu S."/>
            <person name="Sun C."/>
            <person name="Yang J."/>
            <person name="Shi Q."/>
        </authorList>
    </citation>
    <scope>NUCLEOTIDE SEQUENCE [LARGE SCALE GENOMIC DNA]</scope>
    <source>
        <strain evidence="3">JWS20170419001</strain>
        <tissue evidence="3">Muscle</tissue>
    </source>
</reference>
<comment type="caution">
    <text evidence="3">The sequence shown here is derived from an EMBL/GenBank/DDBJ whole genome shotgun (WGS) entry which is preliminary data.</text>
</comment>